<dbReference type="InterPro" id="IPR036388">
    <property type="entry name" value="WH-like_DNA-bd_sf"/>
</dbReference>
<dbReference type="InterPro" id="IPR036390">
    <property type="entry name" value="WH_DNA-bd_sf"/>
</dbReference>
<accession>A0A3N2BG49</accession>
<dbReference type="CDD" id="cd00090">
    <property type="entry name" value="HTH_ARSR"/>
    <property type="match status" value="1"/>
</dbReference>
<gene>
    <name evidence="1" type="ORF">EDD31_2645</name>
</gene>
<proteinExistence type="predicted"/>
<dbReference type="InterPro" id="IPR011991">
    <property type="entry name" value="ArsR-like_HTH"/>
</dbReference>
<reference evidence="1 2" key="1">
    <citation type="submission" date="2018-11" db="EMBL/GenBank/DDBJ databases">
        <title>Sequencing the genomes of 1000 actinobacteria strains.</title>
        <authorList>
            <person name="Klenk H.-P."/>
        </authorList>
    </citation>
    <scope>NUCLEOTIDE SEQUENCE [LARGE SCALE GENOMIC DNA]</scope>
    <source>
        <strain evidence="1 2">DSM 11294</strain>
    </source>
</reference>
<organism evidence="1 2">
    <name type="scientific">Bogoriella caseilytica</name>
    <dbReference type="NCBI Taxonomy" id="56055"/>
    <lineage>
        <taxon>Bacteria</taxon>
        <taxon>Bacillati</taxon>
        <taxon>Actinomycetota</taxon>
        <taxon>Actinomycetes</taxon>
        <taxon>Micrococcales</taxon>
        <taxon>Bogoriellaceae</taxon>
        <taxon>Bogoriella</taxon>
    </lineage>
</organism>
<name>A0A3N2BG49_9MICO</name>
<dbReference type="RefSeq" id="WP_245991211.1">
    <property type="nucleotide sequence ID" value="NZ_RKHK01000001.1"/>
</dbReference>
<keyword evidence="2" id="KW-1185">Reference proteome</keyword>
<dbReference type="SUPFAM" id="SSF46785">
    <property type="entry name" value="Winged helix' DNA-binding domain"/>
    <property type="match status" value="1"/>
</dbReference>
<dbReference type="Pfam" id="PF13412">
    <property type="entry name" value="HTH_24"/>
    <property type="match status" value="1"/>
</dbReference>
<dbReference type="PANTHER" id="PTHR30363">
    <property type="entry name" value="HTH-TYPE TRANSCRIPTIONAL REGULATOR SRLR-RELATED"/>
    <property type="match status" value="1"/>
</dbReference>
<dbReference type="Gene3D" id="1.10.10.10">
    <property type="entry name" value="Winged helix-like DNA-binding domain superfamily/Winged helix DNA-binding domain"/>
    <property type="match status" value="1"/>
</dbReference>
<sequence length="258" mass="27479">MSTRPAMVGQPVHDVEASTRERVLELIVERGPVSAAMLAKNLDLTPAAVRRHLGYLEEAGQIVVHEPAGRGARRRGRPARYYVATDAGRAGLTDSYSDLATHVLDFLQHIGGESAMEAFAADRVKELERRYRPVVEQAGDSRAARVEALAEALTADGYAATTRSIGSQAIALQLCQGHCPVQDVASQFPQLCEAEAQAFSQLLDVHVQRLSTLAAGGHVCTTHIPLAVPGLRPGAASTTIRAKQPSTSLLSDAEEGNS</sequence>
<evidence type="ECO:0000313" key="1">
    <source>
        <dbReference type="EMBL" id="ROR74241.1"/>
    </source>
</evidence>
<protein>
    <submittedName>
        <fullName evidence="1">Putative ArsR family transcriptional regulator</fullName>
    </submittedName>
</protein>
<dbReference type="Proteomes" id="UP000280668">
    <property type="component" value="Unassembled WGS sequence"/>
</dbReference>
<dbReference type="InterPro" id="IPR050313">
    <property type="entry name" value="Carb_Metab_HTH_regulators"/>
</dbReference>
<evidence type="ECO:0000313" key="2">
    <source>
        <dbReference type="Proteomes" id="UP000280668"/>
    </source>
</evidence>
<dbReference type="AlphaFoldDB" id="A0A3N2BG49"/>
<dbReference type="EMBL" id="RKHK01000001">
    <property type="protein sequence ID" value="ROR74241.1"/>
    <property type="molecule type" value="Genomic_DNA"/>
</dbReference>
<dbReference type="PANTHER" id="PTHR30363:SF28">
    <property type="entry name" value="TRANSCRIPTIONAL REGULATORY PROTEIN-RELATED"/>
    <property type="match status" value="1"/>
</dbReference>
<comment type="caution">
    <text evidence="1">The sequence shown here is derived from an EMBL/GenBank/DDBJ whole genome shotgun (WGS) entry which is preliminary data.</text>
</comment>